<dbReference type="NCBIfam" id="TIGR02451">
    <property type="entry name" value="anti_sig_ChrR"/>
    <property type="match status" value="1"/>
</dbReference>
<protein>
    <submittedName>
        <fullName evidence="2">Cupin domain-containing protein</fullName>
    </submittedName>
</protein>
<dbReference type="InterPro" id="IPR012807">
    <property type="entry name" value="Anti-sigma_ChrR"/>
</dbReference>
<organism evidence="2 3">
    <name type="scientific">Rhizobium setariae</name>
    <dbReference type="NCBI Taxonomy" id="2801340"/>
    <lineage>
        <taxon>Bacteria</taxon>
        <taxon>Pseudomonadati</taxon>
        <taxon>Pseudomonadota</taxon>
        <taxon>Alphaproteobacteria</taxon>
        <taxon>Hyphomicrobiales</taxon>
        <taxon>Rhizobiaceae</taxon>
        <taxon>Rhizobium/Agrobacterium group</taxon>
        <taxon>Rhizobium</taxon>
    </lineage>
</organism>
<dbReference type="AlphaFoldDB" id="A0A936YKQ2"/>
<dbReference type="InterPro" id="IPR041916">
    <property type="entry name" value="Anti_sigma_zinc_sf"/>
</dbReference>
<gene>
    <name evidence="2" type="ORF">JJB09_08745</name>
</gene>
<dbReference type="Gene3D" id="1.10.10.1320">
    <property type="entry name" value="Anti-sigma factor, zinc-finger domain"/>
    <property type="match status" value="1"/>
</dbReference>
<dbReference type="EMBL" id="JAEQNC010000004">
    <property type="protein sequence ID" value="MBL0372115.1"/>
    <property type="molecule type" value="Genomic_DNA"/>
</dbReference>
<proteinExistence type="predicted"/>
<feature type="domain" description="ChrR-like cupin" evidence="1">
    <location>
        <begin position="112"/>
        <end position="199"/>
    </location>
</feature>
<keyword evidence="3" id="KW-1185">Reference proteome</keyword>
<dbReference type="Gene3D" id="2.60.120.10">
    <property type="entry name" value="Jelly Rolls"/>
    <property type="match status" value="1"/>
</dbReference>
<dbReference type="Proteomes" id="UP000633219">
    <property type="component" value="Unassembled WGS sequence"/>
</dbReference>
<dbReference type="InterPro" id="IPR011051">
    <property type="entry name" value="RmlC_Cupin_sf"/>
</dbReference>
<evidence type="ECO:0000313" key="3">
    <source>
        <dbReference type="Proteomes" id="UP000633219"/>
    </source>
</evidence>
<dbReference type="SUPFAM" id="SSF51182">
    <property type="entry name" value="RmlC-like cupins"/>
    <property type="match status" value="1"/>
</dbReference>
<dbReference type="Pfam" id="PF12973">
    <property type="entry name" value="Cupin_7"/>
    <property type="match status" value="1"/>
</dbReference>
<accession>A0A936YKQ2</accession>
<dbReference type="CDD" id="cd20301">
    <property type="entry name" value="cupin_ChrR"/>
    <property type="match status" value="1"/>
</dbReference>
<dbReference type="InterPro" id="IPR025979">
    <property type="entry name" value="ChrR-like_cupin_dom"/>
</dbReference>
<reference evidence="2" key="1">
    <citation type="submission" date="2021-01" db="EMBL/GenBank/DDBJ databases">
        <title>Rhizobium sp. strain KVB221 16S ribosomal RNA gene Genome sequencing and assembly.</title>
        <authorList>
            <person name="Kang M."/>
        </authorList>
    </citation>
    <scope>NUCLEOTIDE SEQUENCE</scope>
    <source>
        <strain evidence="2">KVB221</strain>
    </source>
</reference>
<name>A0A936YKQ2_9HYPH</name>
<dbReference type="InterPro" id="IPR014710">
    <property type="entry name" value="RmlC-like_jellyroll"/>
</dbReference>
<evidence type="ECO:0000259" key="1">
    <source>
        <dbReference type="Pfam" id="PF12973"/>
    </source>
</evidence>
<sequence length="221" mass="23989">MMATNNQASDDLLLAYAAGKLSPAPSLVVASHVAMSAQSEERLSMFESLGGNLLEEQPLAELHEDLFERMLMRLDIPDEQAVPDTAPHGNDHASLDMGVTLPTPLAARQIGNWRCIAPGIRFAKVEVPEDPDFKVVLLRVRAGQALPMHGHKGTELTLILKGSFHDEGGTYLPGDIAEEDEQSDHQPIAGPEGECICLTVIEGSMRPHGWLARMLQPLIGF</sequence>
<comment type="caution">
    <text evidence="2">The sequence shown here is derived from an EMBL/GenBank/DDBJ whole genome shotgun (WGS) entry which is preliminary data.</text>
</comment>
<evidence type="ECO:0000313" key="2">
    <source>
        <dbReference type="EMBL" id="MBL0372115.1"/>
    </source>
</evidence>